<feature type="DNA-binding region" description="H-T-H motif" evidence="2">
    <location>
        <begin position="34"/>
        <end position="53"/>
    </location>
</feature>
<keyword evidence="1 2" id="KW-0238">DNA-binding</keyword>
<dbReference type="Proteomes" id="UP000633365">
    <property type="component" value="Unassembled WGS sequence"/>
</dbReference>
<dbReference type="EMBL" id="JAEQMG010000117">
    <property type="protein sequence ID" value="MBK6089202.1"/>
    <property type="molecule type" value="Genomic_DNA"/>
</dbReference>
<evidence type="ECO:0000256" key="2">
    <source>
        <dbReference type="PROSITE-ProRule" id="PRU00335"/>
    </source>
</evidence>
<dbReference type="InterPro" id="IPR001647">
    <property type="entry name" value="HTH_TetR"/>
</dbReference>
<dbReference type="RefSeq" id="WP_201427994.1">
    <property type="nucleotide sequence ID" value="NZ_JAEQMG010000117.1"/>
</dbReference>
<dbReference type="AlphaFoldDB" id="A0A934WSM5"/>
<protein>
    <submittedName>
        <fullName evidence="4">TetR/AcrR family transcriptional regulator</fullName>
    </submittedName>
</protein>
<name>A0A934WSM5_9FIRM</name>
<comment type="caution">
    <text evidence="4">The sequence shown here is derived from an EMBL/GenBank/DDBJ whole genome shotgun (WGS) entry which is preliminary data.</text>
</comment>
<sequence>MTEHKVSRKALKTKKQIGTVLAELLQEKELRDITVHEIAEKADVSRTTVYNYYLDVYDIYEQLENTVLTELGLLITEHGVKTT</sequence>
<evidence type="ECO:0000256" key="1">
    <source>
        <dbReference type="ARBA" id="ARBA00023125"/>
    </source>
</evidence>
<dbReference type="SUPFAM" id="SSF46689">
    <property type="entry name" value="Homeodomain-like"/>
    <property type="match status" value="1"/>
</dbReference>
<keyword evidence="5" id="KW-1185">Reference proteome</keyword>
<dbReference type="PANTHER" id="PTHR43479">
    <property type="entry name" value="ACREF/ENVCD OPERON REPRESSOR-RELATED"/>
    <property type="match status" value="1"/>
</dbReference>
<accession>A0A934WSM5</accession>
<reference evidence="4" key="1">
    <citation type="submission" date="2021-01" db="EMBL/GenBank/DDBJ databases">
        <title>Genome public.</title>
        <authorList>
            <person name="Liu C."/>
            <person name="Sun Q."/>
        </authorList>
    </citation>
    <scope>NUCLEOTIDE SEQUENCE</scope>
    <source>
        <strain evidence="4">M6</strain>
    </source>
</reference>
<feature type="domain" description="HTH tetR-type" evidence="3">
    <location>
        <begin position="11"/>
        <end position="71"/>
    </location>
</feature>
<evidence type="ECO:0000259" key="3">
    <source>
        <dbReference type="PROSITE" id="PS50977"/>
    </source>
</evidence>
<dbReference type="PANTHER" id="PTHR43479:SF7">
    <property type="entry name" value="TETR-FAMILY TRANSCRIPTIONAL REGULATOR"/>
    <property type="match status" value="1"/>
</dbReference>
<evidence type="ECO:0000313" key="5">
    <source>
        <dbReference type="Proteomes" id="UP000633365"/>
    </source>
</evidence>
<dbReference type="Pfam" id="PF00440">
    <property type="entry name" value="TetR_N"/>
    <property type="match status" value="1"/>
</dbReference>
<feature type="non-terminal residue" evidence="4">
    <location>
        <position position="83"/>
    </location>
</feature>
<dbReference type="InterPro" id="IPR050624">
    <property type="entry name" value="HTH-type_Tx_Regulator"/>
</dbReference>
<proteinExistence type="predicted"/>
<dbReference type="InterPro" id="IPR009057">
    <property type="entry name" value="Homeodomain-like_sf"/>
</dbReference>
<dbReference type="PROSITE" id="PS50977">
    <property type="entry name" value="HTH_TETR_2"/>
    <property type="match status" value="1"/>
</dbReference>
<evidence type="ECO:0000313" key="4">
    <source>
        <dbReference type="EMBL" id="MBK6089202.1"/>
    </source>
</evidence>
<dbReference type="Gene3D" id="1.10.357.10">
    <property type="entry name" value="Tetracycline Repressor, domain 2"/>
    <property type="match status" value="1"/>
</dbReference>
<organism evidence="4 5">
    <name type="scientific">Ruminococcus difficilis</name>
    <dbReference type="NCBI Taxonomy" id="2763069"/>
    <lineage>
        <taxon>Bacteria</taxon>
        <taxon>Bacillati</taxon>
        <taxon>Bacillota</taxon>
        <taxon>Clostridia</taxon>
        <taxon>Eubacteriales</taxon>
        <taxon>Oscillospiraceae</taxon>
        <taxon>Ruminococcus</taxon>
    </lineage>
</organism>
<dbReference type="GO" id="GO:0003677">
    <property type="term" value="F:DNA binding"/>
    <property type="evidence" value="ECO:0007669"/>
    <property type="project" value="UniProtKB-UniRule"/>
</dbReference>
<gene>
    <name evidence="4" type="ORF">JKK62_11220</name>
</gene>